<keyword evidence="3" id="KW-1185">Reference proteome</keyword>
<feature type="chain" id="PRO_5012214915" evidence="1">
    <location>
        <begin position="25"/>
        <end position="325"/>
    </location>
</feature>
<organism evidence="2 3">
    <name type="scientific">Neocallimastix californiae</name>
    <dbReference type="NCBI Taxonomy" id="1754190"/>
    <lineage>
        <taxon>Eukaryota</taxon>
        <taxon>Fungi</taxon>
        <taxon>Fungi incertae sedis</taxon>
        <taxon>Chytridiomycota</taxon>
        <taxon>Chytridiomycota incertae sedis</taxon>
        <taxon>Neocallimastigomycetes</taxon>
        <taxon>Neocallimastigales</taxon>
        <taxon>Neocallimastigaceae</taxon>
        <taxon>Neocallimastix</taxon>
    </lineage>
</organism>
<dbReference type="SUPFAM" id="SSF51695">
    <property type="entry name" value="PLC-like phosphodiesterases"/>
    <property type="match status" value="1"/>
</dbReference>
<evidence type="ECO:0000256" key="1">
    <source>
        <dbReference type="SAM" id="SignalP"/>
    </source>
</evidence>
<dbReference type="GO" id="GO:0006629">
    <property type="term" value="P:lipid metabolic process"/>
    <property type="evidence" value="ECO:0007669"/>
    <property type="project" value="InterPro"/>
</dbReference>
<dbReference type="EMBL" id="MCOG01000007">
    <property type="protein sequence ID" value="ORY83366.1"/>
    <property type="molecule type" value="Genomic_DNA"/>
</dbReference>
<dbReference type="PANTHER" id="PTHR13593">
    <property type="match status" value="1"/>
</dbReference>
<dbReference type="PANTHER" id="PTHR13593:SF140">
    <property type="entry name" value="PLC-LIKE PHOSPHODIESTERASE"/>
    <property type="match status" value="1"/>
</dbReference>
<comment type="caution">
    <text evidence="2">The sequence shown here is derived from an EMBL/GenBank/DDBJ whole genome shotgun (WGS) entry which is preliminary data.</text>
</comment>
<dbReference type="PROSITE" id="PS50007">
    <property type="entry name" value="PIPLC_X_DOMAIN"/>
    <property type="match status" value="1"/>
</dbReference>
<name>A0A1Y2FJE2_9FUNG</name>
<keyword evidence="1" id="KW-0732">Signal</keyword>
<dbReference type="Pfam" id="PF26146">
    <property type="entry name" value="PI-PLC_X"/>
    <property type="match status" value="1"/>
</dbReference>
<reference evidence="2 3" key="1">
    <citation type="submission" date="2016-08" db="EMBL/GenBank/DDBJ databases">
        <title>A Parts List for Fungal Cellulosomes Revealed by Comparative Genomics.</title>
        <authorList>
            <consortium name="DOE Joint Genome Institute"/>
            <person name="Haitjema C.H."/>
            <person name="Gilmore S.P."/>
            <person name="Henske J.K."/>
            <person name="Solomon K.V."/>
            <person name="De Groot R."/>
            <person name="Kuo A."/>
            <person name="Mondo S.J."/>
            <person name="Salamov A.A."/>
            <person name="Labutti K."/>
            <person name="Zhao Z."/>
            <person name="Chiniquy J."/>
            <person name="Barry K."/>
            <person name="Brewer H.M."/>
            <person name="Purvine S.O."/>
            <person name="Wright A.T."/>
            <person name="Boxma B."/>
            <person name="Van Alen T."/>
            <person name="Hackstein J.H."/>
            <person name="Baker S.E."/>
            <person name="Grigoriev I.V."/>
            <person name="O'Malley M.A."/>
        </authorList>
    </citation>
    <scope>NUCLEOTIDE SEQUENCE [LARGE SCALE GENOMIC DNA]</scope>
    <source>
        <strain evidence="2 3">G1</strain>
    </source>
</reference>
<proteinExistence type="predicted"/>
<gene>
    <name evidence="2" type="ORF">LY90DRAFT_448740</name>
</gene>
<accession>A0A1Y2FJE2</accession>
<dbReference type="AlphaFoldDB" id="A0A1Y2FJE2"/>
<evidence type="ECO:0000313" key="2">
    <source>
        <dbReference type="EMBL" id="ORY83366.1"/>
    </source>
</evidence>
<evidence type="ECO:0000313" key="3">
    <source>
        <dbReference type="Proteomes" id="UP000193920"/>
    </source>
</evidence>
<dbReference type="Gene3D" id="3.20.20.190">
    <property type="entry name" value="Phosphatidylinositol (PI) phosphodiesterase"/>
    <property type="match status" value="1"/>
</dbReference>
<feature type="signal peptide" evidence="1">
    <location>
        <begin position="1"/>
        <end position="24"/>
    </location>
</feature>
<dbReference type="Proteomes" id="UP000193920">
    <property type="component" value="Unassembled WGS sequence"/>
</dbReference>
<dbReference type="InterPro" id="IPR051057">
    <property type="entry name" value="PI-PLC_domain"/>
</dbReference>
<protein>
    <submittedName>
        <fullName evidence="2">PLC-like phosphodiesterase</fullName>
    </submittedName>
</protein>
<dbReference type="InterPro" id="IPR017946">
    <property type="entry name" value="PLC-like_Pdiesterase_TIM-brl"/>
</dbReference>
<dbReference type="GO" id="GO:0008081">
    <property type="term" value="F:phosphoric diester hydrolase activity"/>
    <property type="evidence" value="ECO:0007669"/>
    <property type="project" value="InterPro"/>
</dbReference>
<sequence length="325" mass="37003">MSFIIKNIIYYTLLIHFFTQLINAQRKCNGYESLCNKSYNEVVYPTTHNSFAVGKTFSSNQELSIDKQLTDGIRGLMLDIYPYEDGSIHFCHTDCNDPMFLDAGNAVDILSIITSFLQQNPNEVITIFIENFNGNVPADQINEIFTSSGLINYVYTPSSHDSWPTLNEMIDNHQNVVVFSDKLHDEAYPWYLSLDEYVSYNNYVSLQNENWNCDVYGGDGSLFLLYHMKHVQILDKGYLPDTSSIDKTNSLDGINEHTQYCDRNINYLAVDFYNHGDVVAFAAGLNGEDYSSKQTGSKAVSGSQNKKFSKYQSLTLLFLLSFLFI</sequence>
<dbReference type="STRING" id="1754190.A0A1Y2FJE2"/>
<dbReference type="OrthoDB" id="7984201at2759"/>